<dbReference type="AlphaFoldDB" id="A0A7S1KR57"/>
<evidence type="ECO:0000313" key="1">
    <source>
        <dbReference type="EMBL" id="CAD9082606.1"/>
    </source>
</evidence>
<gene>
    <name evidence="1" type="ORF">PCOS0759_LOCUS5846</name>
</gene>
<dbReference type="EMBL" id="HBGD01006992">
    <property type="protein sequence ID" value="CAD9082606.1"/>
    <property type="molecule type" value="Transcribed_RNA"/>
</dbReference>
<reference evidence="1" key="1">
    <citation type="submission" date="2021-01" db="EMBL/GenBank/DDBJ databases">
        <authorList>
            <person name="Corre E."/>
            <person name="Pelletier E."/>
            <person name="Niang G."/>
            <person name="Scheremetjew M."/>
            <person name="Finn R."/>
            <person name="Kale V."/>
            <person name="Holt S."/>
            <person name="Cochrane G."/>
            <person name="Meng A."/>
            <person name="Brown T."/>
            <person name="Cohen L."/>
        </authorList>
    </citation>
    <scope>NUCLEOTIDE SEQUENCE</scope>
    <source>
        <strain evidence="1">WS</strain>
    </source>
</reference>
<proteinExistence type="predicted"/>
<sequence>MPTILEFLPSWKERTPGTPQKKPSSRFHVPSFFSKPKSAESRSFQEMVKSEKKIISIADIQKYMDANKIPPEKVVKIHFWVQNPSAVFHYVHSYRKVKSVEFLDTADQILMCNNLWLKKVELQKGDRTECFFSLKHETSASRNTHFIEFETKSFKNEGDAYAAVTELLKQKGVIVDQLSKSGLTRFPFTLTEYYFAQPAIPADTINMDDIESFGTYCDLKLEHMHAHEFEYCKFSLRINSKTDPDFLSIFAGPCYGANSGIIEYLLRNHNEKILLSLYNQRSITFLEYDSSARDAARKHCTVYEKFHEKGKIKFVYSLQEKVDTEHIVFLDTDLSWTGKKDELKNILEPSNSSVWCVKIPADVLKTADFSELLKKWGSKLVWLHQAYIDTESFPSEDQICQQGVAVSREDFLLQAQLFYLQYYHQFRLLVKAKDLSTFGHGIRDHCLKNDVHLKSLPEQKQQDKILERLYNHSLKMRTSSYQLFLYYLQYLALSADIEEGRKRSYCTRLVSVLQHFRVSMNPRRYLVEEQIKRLDLHYAWGLFDSKPK</sequence>
<organism evidence="1">
    <name type="scientific">Percolomonas cosmopolitus</name>
    <dbReference type="NCBI Taxonomy" id="63605"/>
    <lineage>
        <taxon>Eukaryota</taxon>
        <taxon>Discoba</taxon>
        <taxon>Heterolobosea</taxon>
        <taxon>Tetramitia</taxon>
        <taxon>Eutetramitia</taxon>
        <taxon>Percolomonadidae</taxon>
        <taxon>Percolomonas</taxon>
    </lineage>
</organism>
<accession>A0A7S1KR57</accession>
<protein>
    <submittedName>
        <fullName evidence="1">Uncharacterized protein</fullName>
    </submittedName>
</protein>
<name>A0A7S1KR57_9EUKA</name>